<keyword evidence="3" id="KW-1185">Reference proteome</keyword>
<keyword evidence="2" id="KW-0670">Pyruvate</keyword>
<organism evidence="2 3">
    <name type="scientific">Xylanibacter rarus</name>
    <dbReference type="NCBI Taxonomy" id="1676614"/>
    <lineage>
        <taxon>Bacteria</taxon>
        <taxon>Pseudomonadati</taxon>
        <taxon>Bacteroidota</taxon>
        <taxon>Bacteroidia</taxon>
        <taxon>Bacteroidales</taxon>
        <taxon>Prevotellaceae</taxon>
        <taxon>Xylanibacter</taxon>
    </lineage>
</organism>
<evidence type="ECO:0000313" key="2">
    <source>
        <dbReference type="EMBL" id="KOO69183.1"/>
    </source>
</evidence>
<dbReference type="OrthoDB" id="1098521at2"/>
<dbReference type="EMBL" id="LFQU01000004">
    <property type="protein sequence ID" value="KOO69183.1"/>
    <property type="molecule type" value="Genomic_DNA"/>
</dbReference>
<evidence type="ECO:0000313" key="3">
    <source>
        <dbReference type="Proteomes" id="UP000036951"/>
    </source>
</evidence>
<dbReference type="Proteomes" id="UP000036951">
    <property type="component" value="Unassembled WGS sequence"/>
</dbReference>
<protein>
    <submittedName>
        <fullName evidence="2">Pyruvate ferredoxin oxidoreductase</fullName>
    </submittedName>
</protein>
<dbReference type="RefSeq" id="WP_053397786.1">
    <property type="nucleotide sequence ID" value="NZ_DAWCKJ010000094.1"/>
</dbReference>
<dbReference type="AlphaFoldDB" id="A0A8E1QYQ6"/>
<proteinExistence type="predicted"/>
<feature type="region of interest" description="Disordered" evidence="1">
    <location>
        <begin position="128"/>
        <end position="155"/>
    </location>
</feature>
<gene>
    <name evidence="2" type="ORF">ACU52_03550</name>
</gene>
<name>A0A8E1QYQ6_9BACT</name>
<accession>A0A8E1QYQ6</accession>
<feature type="compositionally biased region" description="Polar residues" evidence="1">
    <location>
        <begin position="144"/>
        <end position="155"/>
    </location>
</feature>
<evidence type="ECO:0000256" key="1">
    <source>
        <dbReference type="SAM" id="MobiDB-lite"/>
    </source>
</evidence>
<comment type="caution">
    <text evidence="2">The sequence shown here is derived from an EMBL/GenBank/DDBJ whole genome shotgun (WGS) entry which is preliminary data.</text>
</comment>
<reference evidence="2 3" key="1">
    <citation type="submission" date="2015-06" db="EMBL/GenBank/DDBJ databases">
        <title>Prevotella sp. 109, sp. nov., a novel member of the family Prevotellaceae isolated from human faeces.</title>
        <authorList>
            <person name="Shkoporov A.N."/>
            <person name="Chaplin A.V."/>
            <person name="Kafarskaia L.I."/>
            <person name="Efimov B.A."/>
        </authorList>
    </citation>
    <scope>NUCLEOTIDE SEQUENCE [LARGE SCALE GENOMIC DNA]</scope>
    <source>
        <strain evidence="2 3">109</strain>
    </source>
</reference>
<sequence>MDYKYIEQLLERYWKCETSLEEEHILRTFFRQKDVPESLRQYRDLFCYEHEEKETDVLGSDFDAKMLAMVDEPEPVKAVTISLRQRFMPLLKAAASVAIVLALGNVAQVMFNEGGQPEPAVAGFQKTHNGPSVAMSDSAKTDSMKQASAATTILK</sequence>